<sequence length="202" mass="22662">MPRNYRLPMYNRQSPAIRCLNFVCASILTLILIAGIILFVLWLSLRPHRPKFTLTDFSIPSLNRQSGAANLPVKFTVNEHNPNQKIGIHFGYVYGSLYHDDDLIASGRFADPFFQVPKGDTPVVGVLTASGPTPTDQAWPRFAAEVGAGSVPLRLVLNSTVLFQVRLWDTREHHMKVDCEFKVGGDGSLMQQYKNEPCTLYL</sequence>
<keyword evidence="2" id="KW-1185">Reference proteome</keyword>
<evidence type="ECO:0000313" key="1">
    <source>
        <dbReference type="EnsemblPlants" id="AVESA.00010b.r2.2AG0197600.1.CDS.1"/>
    </source>
</evidence>
<evidence type="ECO:0000313" key="2">
    <source>
        <dbReference type="Proteomes" id="UP001732700"/>
    </source>
</evidence>
<organism evidence="1 2">
    <name type="scientific">Avena sativa</name>
    <name type="common">Oat</name>
    <dbReference type="NCBI Taxonomy" id="4498"/>
    <lineage>
        <taxon>Eukaryota</taxon>
        <taxon>Viridiplantae</taxon>
        <taxon>Streptophyta</taxon>
        <taxon>Embryophyta</taxon>
        <taxon>Tracheophyta</taxon>
        <taxon>Spermatophyta</taxon>
        <taxon>Magnoliopsida</taxon>
        <taxon>Liliopsida</taxon>
        <taxon>Poales</taxon>
        <taxon>Poaceae</taxon>
        <taxon>BOP clade</taxon>
        <taxon>Pooideae</taxon>
        <taxon>Poodae</taxon>
        <taxon>Poeae</taxon>
        <taxon>Poeae Chloroplast Group 1 (Aveneae type)</taxon>
        <taxon>Aveninae</taxon>
        <taxon>Avena</taxon>
    </lineage>
</organism>
<accession>A0ACD5U7W3</accession>
<reference evidence="1" key="1">
    <citation type="submission" date="2021-05" db="EMBL/GenBank/DDBJ databases">
        <authorList>
            <person name="Scholz U."/>
            <person name="Mascher M."/>
            <person name="Fiebig A."/>
        </authorList>
    </citation>
    <scope>NUCLEOTIDE SEQUENCE [LARGE SCALE GENOMIC DNA]</scope>
</reference>
<dbReference type="Proteomes" id="UP001732700">
    <property type="component" value="Chromosome 2A"/>
</dbReference>
<protein>
    <submittedName>
        <fullName evidence="1">Uncharacterized protein</fullName>
    </submittedName>
</protein>
<name>A0ACD5U7W3_AVESA</name>
<dbReference type="EnsemblPlants" id="AVESA.00010b.r2.2AG0197600.1">
    <property type="protein sequence ID" value="AVESA.00010b.r2.2AG0197600.1.CDS.1"/>
    <property type="gene ID" value="AVESA.00010b.r2.2AG0197600"/>
</dbReference>
<proteinExistence type="predicted"/>
<reference evidence="1" key="2">
    <citation type="submission" date="2025-09" db="UniProtKB">
        <authorList>
            <consortium name="EnsemblPlants"/>
        </authorList>
    </citation>
    <scope>IDENTIFICATION</scope>
</reference>